<dbReference type="InterPro" id="IPR009100">
    <property type="entry name" value="AcylCoA_DH/oxidase_NM_dom_sf"/>
</dbReference>
<evidence type="ECO:0000259" key="3">
    <source>
        <dbReference type="Pfam" id="PF02771"/>
    </source>
</evidence>
<evidence type="ECO:0000256" key="1">
    <source>
        <dbReference type="ARBA" id="ARBA00023002"/>
    </source>
</evidence>
<dbReference type="Pfam" id="PF02771">
    <property type="entry name" value="Acyl-CoA_dh_N"/>
    <property type="match status" value="1"/>
</dbReference>
<feature type="region of interest" description="Disordered" evidence="2">
    <location>
        <begin position="257"/>
        <end position="282"/>
    </location>
</feature>
<gene>
    <name evidence="4" type="ORF">UFOPK1493_04537</name>
</gene>
<dbReference type="AlphaFoldDB" id="A0A6J6GSL8"/>
<sequence length="282" mass="29647">MSERDAWPITDRDAFQAMVRKWITANWSVSITVRQWWDRLGGAGLTVPTWPTPLGGLGATTTIQGVIEQELGRIGTIAPPLSGVGVHLVGPVLRQFGTDDQRERFTHAIVRGTSNWCLLFDEPDGADPTSITSTATREGSGPWSVDAVKLTSGAEAADLGLLLVRTGGDAGSREGLTCAVLDLDQPTVNVQTLSTGGSLVVCRGASIGADGTVGVVGAVGEGFAVAQTVLAHRQTTLAGRIRRGLVEVVAGERAGNLDRTTGDVLTRTKAAPPPPTERRRRP</sequence>
<dbReference type="InterPro" id="IPR013786">
    <property type="entry name" value="AcylCoA_DH/ox_N"/>
</dbReference>
<feature type="domain" description="Acyl-CoA dehydrogenase/oxidase N-terminal" evidence="3">
    <location>
        <begin position="29"/>
        <end position="112"/>
    </location>
</feature>
<dbReference type="EMBL" id="CAEZSR010000377">
    <property type="protein sequence ID" value="CAB4604116.1"/>
    <property type="molecule type" value="Genomic_DNA"/>
</dbReference>
<dbReference type="SUPFAM" id="SSF56645">
    <property type="entry name" value="Acyl-CoA dehydrogenase NM domain-like"/>
    <property type="match status" value="1"/>
</dbReference>
<dbReference type="GO" id="GO:0050660">
    <property type="term" value="F:flavin adenine dinucleotide binding"/>
    <property type="evidence" value="ECO:0007669"/>
    <property type="project" value="InterPro"/>
</dbReference>
<accession>A0A6J6GSL8</accession>
<organism evidence="4">
    <name type="scientific">freshwater metagenome</name>
    <dbReference type="NCBI Taxonomy" id="449393"/>
    <lineage>
        <taxon>unclassified sequences</taxon>
        <taxon>metagenomes</taxon>
        <taxon>ecological metagenomes</taxon>
    </lineage>
</organism>
<evidence type="ECO:0000256" key="2">
    <source>
        <dbReference type="SAM" id="MobiDB-lite"/>
    </source>
</evidence>
<dbReference type="InterPro" id="IPR037069">
    <property type="entry name" value="AcylCoA_DH/ox_N_sf"/>
</dbReference>
<dbReference type="InterPro" id="IPR052161">
    <property type="entry name" value="Mycobact_Acyl-CoA_DH"/>
</dbReference>
<dbReference type="Gene3D" id="2.40.110.10">
    <property type="entry name" value="Butyryl-CoA Dehydrogenase, subunit A, domain 2"/>
    <property type="match status" value="1"/>
</dbReference>
<protein>
    <submittedName>
        <fullName evidence="4">Unannotated protein</fullName>
    </submittedName>
</protein>
<name>A0A6J6GSL8_9ZZZZ</name>
<keyword evidence="1" id="KW-0560">Oxidoreductase</keyword>
<dbReference type="GO" id="GO:0005886">
    <property type="term" value="C:plasma membrane"/>
    <property type="evidence" value="ECO:0007669"/>
    <property type="project" value="TreeGrafter"/>
</dbReference>
<proteinExistence type="predicted"/>
<reference evidence="4" key="1">
    <citation type="submission" date="2020-05" db="EMBL/GenBank/DDBJ databases">
        <authorList>
            <person name="Chiriac C."/>
            <person name="Salcher M."/>
            <person name="Ghai R."/>
            <person name="Kavagutti S V."/>
        </authorList>
    </citation>
    <scope>NUCLEOTIDE SEQUENCE</scope>
</reference>
<dbReference type="Gene3D" id="1.10.540.10">
    <property type="entry name" value="Acyl-CoA dehydrogenase/oxidase, N-terminal domain"/>
    <property type="match status" value="1"/>
</dbReference>
<evidence type="ECO:0000313" key="4">
    <source>
        <dbReference type="EMBL" id="CAB4604116.1"/>
    </source>
</evidence>
<dbReference type="PANTHER" id="PTHR43292">
    <property type="entry name" value="ACYL-COA DEHYDROGENASE"/>
    <property type="match status" value="1"/>
</dbReference>
<dbReference type="GO" id="GO:0016627">
    <property type="term" value="F:oxidoreductase activity, acting on the CH-CH group of donors"/>
    <property type="evidence" value="ECO:0007669"/>
    <property type="project" value="InterPro"/>
</dbReference>
<dbReference type="InterPro" id="IPR046373">
    <property type="entry name" value="Acyl-CoA_Oxase/DH_mid-dom_sf"/>
</dbReference>
<dbReference type="PANTHER" id="PTHR43292:SF3">
    <property type="entry name" value="ACYL-COA DEHYDROGENASE FADE29"/>
    <property type="match status" value="1"/>
</dbReference>